<dbReference type="EMBL" id="RQGM01000062">
    <property type="protein sequence ID" value="TGL81221.1"/>
    <property type="molecule type" value="Genomic_DNA"/>
</dbReference>
<keyword evidence="1" id="KW-0808">Transferase</keyword>
<dbReference type="PANTHER" id="PTHR36529:SF1">
    <property type="entry name" value="GLYCOSYLTRANSFERASE"/>
    <property type="match status" value="1"/>
</dbReference>
<dbReference type="GO" id="GO:0016740">
    <property type="term" value="F:transferase activity"/>
    <property type="evidence" value="ECO:0007669"/>
    <property type="project" value="UniProtKB-KW"/>
</dbReference>
<dbReference type="NCBIfam" id="TIGR04282">
    <property type="entry name" value="glyco_like_cofC"/>
    <property type="match status" value="1"/>
</dbReference>
<dbReference type="SUPFAM" id="SSF53448">
    <property type="entry name" value="Nucleotide-diphospho-sugar transferases"/>
    <property type="match status" value="1"/>
</dbReference>
<comment type="caution">
    <text evidence="1">The sequence shown here is derived from an EMBL/GenBank/DDBJ whole genome shotgun (WGS) entry which is preliminary data.</text>
</comment>
<evidence type="ECO:0000313" key="1">
    <source>
        <dbReference type="EMBL" id="TGL81221.1"/>
    </source>
</evidence>
<dbReference type="Gene3D" id="3.90.550.10">
    <property type="entry name" value="Spore Coat Polysaccharide Biosynthesis Protein SpsA, Chain A"/>
    <property type="match status" value="1"/>
</dbReference>
<proteinExistence type="predicted"/>
<name>A0A6N4QDK4_9LEPT</name>
<dbReference type="PANTHER" id="PTHR36529">
    <property type="entry name" value="SLL1095 PROTEIN"/>
    <property type="match status" value="1"/>
</dbReference>
<dbReference type="RefSeq" id="WP_135573273.1">
    <property type="nucleotide sequence ID" value="NZ_RQGK01000065.1"/>
</dbReference>
<dbReference type="InterPro" id="IPR029044">
    <property type="entry name" value="Nucleotide-diphossugar_trans"/>
</dbReference>
<reference evidence="1 2" key="1">
    <citation type="journal article" date="2019" name="PLoS Negl. Trop. Dis.">
        <title>Revisiting the worldwide diversity of Leptospira species in the environment.</title>
        <authorList>
            <person name="Vincent A.T."/>
            <person name="Schiettekatte O."/>
            <person name="Bourhy P."/>
            <person name="Veyrier F.J."/>
            <person name="Picardeau M."/>
        </authorList>
    </citation>
    <scope>NUCLEOTIDE SEQUENCE [LARGE SCALE GENOMIC DNA]</scope>
    <source>
        <strain evidence="1 2">201702445</strain>
    </source>
</reference>
<accession>A0A6N4QDK4</accession>
<dbReference type="Proteomes" id="UP000297613">
    <property type="component" value="Unassembled WGS sequence"/>
</dbReference>
<evidence type="ECO:0000313" key="2">
    <source>
        <dbReference type="Proteomes" id="UP000297613"/>
    </source>
</evidence>
<organism evidence="1 2">
    <name type="scientific">Leptospira yasudae</name>
    <dbReference type="NCBI Taxonomy" id="2202201"/>
    <lineage>
        <taxon>Bacteria</taxon>
        <taxon>Pseudomonadati</taxon>
        <taxon>Spirochaetota</taxon>
        <taxon>Spirochaetia</taxon>
        <taxon>Leptospirales</taxon>
        <taxon>Leptospiraceae</taxon>
        <taxon>Leptospira</taxon>
    </lineage>
</organism>
<dbReference type="Pfam" id="PF09837">
    <property type="entry name" value="DUF2064"/>
    <property type="match status" value="1"/>
</dbReference>
<gene>
    <name evidence="1" type="ORF">EHQ83_15300</name>
</gene>
<dbReference type="AlphaFoldDB" id="A0A6N4QDK4"/>
<dbReference type="InterPro" id="IPR018641">
    <property type="entry name" value="Trfase_1_rSAM/seldom-assoc"/>
</dbReference>
<sequence>MDNRETLILFLRNPVVGQVKTRLAAGLGNEAALNVYEQLVEITQKQVSGLDLPVRLYFDSIPEFVSGKWGNQVSAHLQSGEDLGFRMSNAFSETFSQGAQKAVIIGSDCPDLETKHIREAFSALDQSDAVLGPALDGGYYLLGLKSYLPEIFREVPWSTDRVFAVTLEKLQLSRKNVWILPKLGDVDEPEDLGPYIRSGKIVL</sequence>
<protein>
    <submittedName>
        <fullName evidence="1">Glycosyltransferase</fullName>
    </submittedName>
</protein>